<dbReference type="EMBL" id="CP066776">
    <property type="protein sequence ID" value="QQL45825.1"/>
    <property type="molecule type" value="Genomic_DNA"/>
</dbReference>
<accession>A0A6B3L8T2</accession>
<dbReference type="AlphaFoldDB" id="A0A6B3L8T2"/>
<keyword evidence="2" id="KW-1185">Reference proteome</keyword>
<reference evidence="1 2" key="1">
    <citation type="submission" date="2020-12" db="EMBL/GenBank/DDBJ databases">
        <title>Sulforoseuscoccus oceanibium gen. nov., sp. nov., a representative of the phylum Verrucomicrobia with special cytoplasmic membrane, and proposal of Sulforoseuscoccusaceae fam. nov.</title>
        <authorList>
            <person name="Xi F."/>
        </authorList>
    </citation>
    <scope>NUCLEOTIDE SEQUENCE [LARGE SCALE GENOMIC DNA]</scope>
    <source>
        <strain evidence="1 2">T37</strain>
    </source>
</reference>
<dbReference type="KEGG" id="soa:G3M56_004370"/>
<evidence type="ECO:0000313" key="1">
    <source>
        <dbReference type="EMBL" id="QQL45825.1"/>
    </source>
</evidence>
<protein>
    <submittedName>
        <fullName evidence="1">Uncharacterized protein</fullName>
    </submittedName>
</protein>
<gene>
    <name evidence="1" type="ORF">G3M56_004370</name>
</gene>
<dbReference type="RefSeq" id="WP_164364515.1">
    <property type="nucleotide sequence ID" value="NZ_CP066776.1"/>
</dbReference>
<dbReference type="Proteomes" id="UP000475117">
    <property type="component" value="Chromosome"/>
</dbReference>
<sequence>MLFKSPVTLLGTAAALAFAGVGTPGSAVAQTADKVGQVSDERIALNAALEKVAILEAELDRQRQANAALAESLAGANRESRAARTRLAEIQVELEALGVTALGGDDRDVSQRLLKALAAIESERVYRQALEERLVSLSEAITTFLPTVSESDLAARASLEVAMRSADSLLAGRSNGQSMGASDDEPISLTDSSVISLNPELGLAVLNVGKKSGVQIGMPFEIFRNDRILGAALVVDARDHICGLAFGGSANGLSEVKVGDRARPRIGQ</sequence>
<organism evidence="1 2">
    <name type="scientific">Sulfuriroseicoccus oceanibius</name>
    <dbReference type="NCBI Taxonomy" id="2707525"/>
    <lineage>
        <taxon>Bacteria</taxon>
        <taxon>Pseudomonadati</taxon>
        <taxon>Verrucomicrobiota</taxon>
        <taxon>Verrucomicrobiia</taxon>
        <taxon>Verrucomicrobiales</taxon>
        <taxon>Verrucomicrobiaceae</taxon>
        <taxon>Sulfuriroseicoccus</taxon>
    </lineage>
</organism>
<evidence type="ECO:0000313" key="2">
    <source>
        <dbReference type="Proteomes" id="UP000475117"/>
    </source>
</evidence>
<proteinExistence type="predicted"/>
<name>A0A6B3L8T2_9BACT</name>